<keyword evidence="2" id="KW-1133">Transmembrane helix</keyword>
<feature type="transmembrane region" description="Helical" evidence="2">
    <location>
        <begin position="71"/>
        <end position="93"/>
    </location>
</feature>
<reference evidence="3 4" key="1">
    <citation type="submission" date="2019-11" db="EMBL/GenBank/DDBJ databases">
        <title>Whole genome sequence of Oryza granulata.</title>
        <authorList>
            <person name="Li W."/>
        </authorList>
    </citation>
    <scope>NUCLEOTIDE SEQUENCE [LARGE SCALE GENOMIC DNA]</scope>
    <source>
        <strain evidence="4">cv. Menghai</strain>
        <tissue evidence="3">Leaf</tissue>
    </source>
</reference>
<keyword evidence="4" id="KW-1185">Reference proteome</keyword>
<dbReference type="Proteomes" id="UP000479710">
    <property type="component" value="Unassembled WGS sequence"/>
</dbReference>
<evidence type="ECO:0000313" key="4">
    <source>
        <dbReference type="Proteomes" id="UP000479710"/>
    </source>
</evidence>
<feature type="region of interest" description="Disordered" evidence="1">
    <location>
        <begin position="1"/>
        <end position="36"/>
    </location>
</feature>
<protein>
    <submittedName>
        <fullName evidence="3">Uncharacterized protein</fullName>
    </submittedName>
</protein>
<accession>A0A6G1E491</accession>
<keyword evidence="2" id="KW-0472">Membrane</keyword>
<evidence type="ECO:0000256" key="1">
    <source>
        <dbReference type="SAM" id="MobiDB-lite"/>
    </source>
</evidence>
<name>A0A6G1E491_9ORYZ</name>
<sequence length="94" mass="10218">MEPPATPSASPDLNHPLPKRLLWKHPSSSSSSPYSMTNGGTLDVYPPPPAIINATNWSALSKATKTPNPKAFFHGLLLGTQIPFFASFIFFFFA</sequence>
<keyword evidence="2" id="KW-0812">Transmembrane</keyword>
<proteinExistence type="predicted"/>
<evidence type="ECO:0000256" key="2">
    <source>
        <dbReference type="SAM" id="Phobius"/>
    </source>
</evidence>
<feature type="compositionally biased region" description="Low complexity" evidence="1">
    <location>
        <begin position="26"/>
        <end position="35"/>
    </location>
</feature>
<dbReference type="EMBL" id="SPHZ02000005">
    <property type="protein sequence ID" value="KAF0919376.1"/>
    <property type="molecule type" value="Genomic_DNA"/>
</dbReference>
<evidence type="ECO:0000313" key="3">
    <source>
        <dbReference type="EMBL" id="KAF0919376.1"/>
    </source>
</evidence>
<comment type="caution">
    <text evidence="3">The sequence shown here is derived from an EMBL/GenBank/DDBJ whole genome shotgun (WGS) entry which is preliminary data.</text>
</comment>
<gene>
    <name evidence="3" type="ORF">E2562_029323</name>
</gene>
<organism evidence="3 4">
    <name type="scientific">Oryza meyeriana var. granulata</name>
    <dbReference type="NCBI Taxonomy" id="110450"/>
    <lineage>
        <taxon>Eukaryota</taxon>
        <taxon>Viridiplantae</taxon>
        <taxon>Streptophyta</taxon>
        <taxon>Embryophyta</taxon>
        <taxon>Tracheophyta</taxon>
        <taxon>Spermatophyta</taxon>
        <taxon>Magnoliopsida</taxon>
        <taxon>Liliopsida</taxon>
        <taxon>Poales</taxon>
        <taxon>Poaceae</taxon>
        <taxon>BOP clade</taxon>
        <taxon>Oryzoideae</taxon>
        <taxon>Oryzeae</taxon>
        <taxon>Oryzinae</taxon>
        <taxon>Oryza</taxon>
        <taxon>Oryza meyeriana</taxon>
    </lineage>
</organism>
<dbReference type="AlphaFoldDB" id="A0A6G1E491"/>